<dbReference type="EMBL" id="AACS02000005">
    <property type="protein sequence ID" value="EAU84548.2"/>
    <property type="molecule type" value="Genomic_DNA"/>
</dbReference>
<protein>
    <submittedName>
        <fullName evidence="10">Pre-mRNA-splicing factor CWC21</fullName>
    </submittedName>
</protein>
<dbReference type="GO" id="GO:0008380">
    <property type="term" value="P:RNA splicing"/>
    <property type="evidence" value="ECO:0007669"/>
    <property type="project" value="UniProtKB-KW"/>
</dbReference>
<evidence type="ECO:0000256" key="4">
    <source>
        <dbReference type="ARBA" id="ARBA00022728"/>
    </source>
</evidence>
<feature type="compositionally biased region" description="Low complexity" evidence="8">
    <location>
        <begin position="313"/>
        <end position="325"/>
    </location>
</feature>
<sequence length="506" mass="57993">MAPNKSHLSSYDFLLCRTRGNSISHAFGICCPIAFSSSTTMYNGIGLTTPRGSGTSGYVVRNLSTLRSYQHSNQQDNSWEAAPPKHREPDQGILEHERKRAVEVKCLELQLKLEDEEIDEAEIEKQVSALREKLLANLSSSIKNPRSLKPSDTHAIAAAKKVELERMAKALGTRSDYQEGDSFDREKQEELKLKRIAEREERERQRAEERRNMEEQRRKWAEERRRQDEQRKREYERSRQGDKRDERGMPPPPVPTGPRRGDSKFDMGPPPPPSARDRDGARDRSPPPRSRDVEMRDRDDRSPPRRSRKRSPSRSPSRSRSPYGRYSKRPARDRSMSPPRRSRSRSVERDRRRRGASYSRSRSRSASRSPLRSPRSRSHSSRSDSRSPSPDYRRRQRSNTPPPSSARKLKSPLPTPVYTRDDGRGGRDYRDRDVPPHLRRGSPPPKGRAPLDRDYRDRDHSPPRRGASPPRGRTPEKRGNASGRGRSGSTGSSMSVSSRSRSGSRD</sequence>
<dbReference type="RefSeq" id="XP_001836931.2">
    <property type="nucleotide sequence ID" value="XM_001836879.2"/>
</dbReference>
<feature type="compositionally biased region" description="Basic residues" evidence="8">
    <location>
        <begin position="351"/>
        <end position="365"/>
    </location>
</feature>
<dbReference type="InterPro" id="IPR013170">
    <property type="entry name" value="mRNA_splic_Cwf21_dom"/>
</dbReference>
<proteinExistence type="inferred from homology"/>
<keyword evidence="6" id="KW-0539">Nucleus</keyword>
<dbReference type="PANTHER" id="PTHR36562:SF5">
    <property type="entry name" value="SERINE_ARGININE REPETITIVE MATRIX 2"/>
    <property type="match status" value="1"/>
</dbReference>
<feature type="region of interest" description="Disordered" evidence="8">
    <location>
        <begin position="173"/>
        <end position="506"/>
    </location>
</feature>
<keyword evidence="11" id="KW-1185">Reference proteome</keyword>
<evidence type="ECO:0000313" key="11">
    <source>
        <dbReference type="Proteomes" id="UP000001861"/>
    </source>
</evidence>
<evidence type="ECO:0000256" key="1">
    <source>
        <dbReference type="ARBA" id="ARBA00004123"/>
    </source>
</evidence>
<feature type="domain" description="CWF21" evidence="9">
    <location>
        <begin position="94"/>
        <end position="139"/>
    </location>
</feature>
<evidence type="ECO:0000256" key="2">
    <source>
        <dbReference type="ARBA" id="ARBA00005954"/>
    </source>
</evidence>
<dbReference type="GO" id="GO:0006397">
    <property type="term" value="P:mRNA processing"/>
    <property type="evidence" value="ECO:0007669"/>
    <property type="project" value="UniProtKB-KW"/>
</dbReference>
<dbReference type="CDD" id="cd21372">
    <property type="entry name" value="cwf21_CWC21-like"/>
    <property type="match status" value="1"/>
</dbReference>
<evidence type="ECO:0000259" key="9">
    <source>
        <dbReference type="SMART" id="SM01115"/>
    </source>
</evidence>
<keyword evidence="5" id="KW-0508">mRNA splicing</keyword>
<dbReference type="GeneID" id="6013485"/>
<feature type="compositionally biased region" description="Low complexity" evidence="8">
    <location>
        <begin position="480"/>
        <end position="506"/>
    </location>
</feature>
<dbReference type="PANTHER" id="PTHR36562">
    <property type="entry name" value="SERINE/ARGININE REPETITIVE MATRIX 2"/>
    <property type="match status" value="1"/>
</dbReference>
<evidence type="ECO:0000313" key="10">
    <source>
        <dbReference type="EMBL" id="EAU84548.2"/>
    </source>
</evidence>
<feature type="coiled-coil region" evidence="7">
    <location>
        <begin position="104"/>
        <end position="133"/>
    </location>
</feature>
<reference evidence="10 11" key="1">
    <citation type="journal article" date="2010" name="Proc. Natl. Acad. Sci. U.S.A.">
        <title>Insights into evolution of multicellular fungi from the assembled chromosomes of the mushroom Coprinopsis cinerea (Coprinus cinereus).</title>
        <authorList>
            <person name="Stajich J.E."/>
            <person name="Wilke S.K."/>
            <person name="Ahren D."/>
            <person name="Au C.H."/>
            <person name="Birren B.W."/>
            <person name="Borodovsky M."/>
            <person name="Burns C."/>
            <person name="Canback B."/>
            <person name="Casselton L.A."/>
            <person name="Cheng C.K."/>
            <person name="Deng J."/>
            <person name="Dietrich F.S."/>
            <person name="Fargo D.C."/>
            <person name="Farman M.L."/>
            <person name="Gathman A.C."/>
            <person name="Goldberg J."/>
            <person name="Guigo R."/>
            <person name="Hoegger P.J."/>
            <person name="Hooker J.B."/>
            <person name="Huggins A."/>
            <person name="James T.Y."/>
            <person name="Kamada T."/>
            <person name="Kilaru S."/>
            <person name="Kodira C."/>
            <person name="Kues U."/>
            <person name="Kupfer D."/>
            <person name="Kwan H.S."/>
            <person name="Lomsadze A."/>
            <person name="Li W."/>
            <person name="Lilly W.W."/>
            <person name="Ma L.J."/>
            <person name="Mackey A.J."/>
            <person name="Manning G."/>
            <person name="Martin F."/>
            <person name="Muraguchi H."/>
            <person name="Natvig D.O."/>
            <person name="Palmerini H."/>
            <person name="Ramesh M.A."/>
            <person name="Rehmeyer C.J."/>
            <person name="Roe B.A."/>
            <person name="Shenoy N."/>
            <person name="Stanke M."/>
            <person name="Ter-Hovhannisyan V."/>
            <person name="Tunlid A."/>
            <person name="Velagapudi R."/>
            <person name="Vision T.J."/>
            <person name="Zeng Q."/>
            <person name="Zolan M.E."/>
            <person name="Pukkila P.J."/>
        </authorList>
    </citation>
    <scope>NUCLEOTIDE SEQUENCE [LARGE SCALE GENOMIC DNA]</scope>
    <source>
        <strain evidence="11">Okayama-7 / 130 / ATCC MYA-4618 / FGSC 9003</strain>
    </source>
</reference>
<comment type="subcellular location">
    <subcellularLocation>
        <location evidence="1">Nucleus</location>
    </subcellularLocation>
</comment>
<keyword evidence="4" id="KW-0747">Spliceosome</keyword>
<dbReference type="Proteomes" id="UP000001861">
    <property type="component" value="Unassembled WGS sequence"/>
</dbReference>
<comment type="caution">
    <text evidence="10">The sequence shown here is derived from an EMBL/GenBank/DDBJ whole genome shotgun (WGS) entry which is preliminary data.</text>
</comment>
<dbReference type="AlphaFoldDB" id="A8NWM3"/>
<dbReference type="InterPro" id="IPR051372">
    <property type="entry name" value="CWC21"/>
</dbReference>
<evidence type="ECO:0000256" key="8">
    <source>
        <dbReference type="SAM" id="MobiDB-lite"/>
    </source>
</evidence>
<dbReference type="KEGG" id="cci:CC1G_00067"/>
<name>A8NWM3_COPC7</name>
<dbReference type="HOGENOM" id="CLU_042840_0_0_1"/>
<feature type="compositionally biased region" description="Basic and acidic residues" evidence="8">
    <location>
        <begin position="449"/>
        <end position="462"/>
    </location>
</feature>
<keyword evidence="3" id="KW-0507">mRNA processing</keyword>
<feature type="compositionally biased region" description="Basic and acidic residues" evidence="8">
    <location>
        <begin position="419"/>
        <end position="436"/>
    </location>
</feature>
<evidence type="ECO:0000256" key="6">
    <source>
        <dbReference type="ARBA" id="ARBA00023242"/>
    </source>
</evidence>
<accession>A8NWM3</accession>
<dbReference type="eggNOG" id="KOG1869">
    <property type="taxonomic scope" value="Eukaryota"/>
</dbReference>
<evidence type="ECO:0000256" key="3">
    <source>
        <dbReference type="ARBA" id="ARBA00022664"/>
    </source>
</evidence>
<feature type="compositionally biased region" description="Basic and acidic residues" evidence="8">
    <location>
        <begin position="182"/>
        <end position="248"/>
    </location>
</feature>
<dbReference type="SMART" id="SM01115">
    <property type="entry name" value="cwf21"/>
    <property type="match status" value="1"/>
</dbReference>
<evidence type="ECO:0000256" key="5">
    <source>
        <dbReference type="ARBA" id="ARBA00023187"/>
    </source>
</evidence>
<comment type="similarity">
    <text evidence="2">Belongs to the CWC21 family.</text>
</comment>
<dbReference type="OMA" id="KCTEFEM"/>
<gene>
    <name evidence="10" type="ORF">CC1G_00067</name>
</gene>
<keyword evidence="7" id="KW-0175">Coiled coil</keyword>
<dbReference type="GO" id="GO:0005681">
    <property type="term" value="C:spliceosomal complex"/>
    <property type="evidence" value="ECO:0007669"/>
    <property type="project" value="UniProtKB-KW"/>
</dbReference>
<feature type="compositionally biased region" description="Basic and acidic residues" evidence="8">
    <location>
        <begin position="275"/>
        <end position="303"/>
    </location>
</feature>
<dbReference type="STRING" id="240176.A8NWM3"/>
<dbReference type="InParanoid" id="A8NWM3"/>
<dbReference type="VEuPathDB" id="FungiDB:CC1G_00067"/>
<evidence type="ECO:0000256" key="7">
    <source>
        <dbReference type="SAM" id="Coils"/>
    </source>
</evidence>
<dbReference type="OrthoDB" id="10267305at2759"/>
<organism evidence="10 11">
    <name type="scientific">Coprinopsis cinerea (strain Okayama-7 / 130 / ATCC MYA-4618 / FGSC 9003)</name>
    <name type="common">Inky cap fungus</name>
    <name type="synonym">Hormographiella aspergillata</name>
    <dbReference type="NCBI Taxonomy" id="240176"/>
    <lineage>
        <taxon>Eukaryota</taxon>
        <taxon>Fungi</taxon>
        <taxon>Dikarya</taxon>
        <taxon>Basidiomycota</taxon>
        <taxon>Agaricomycotina</taxon>
        <taxon>Agaricomycetes</taxon>
        <taxon>Agaricomycetidae</taxon>
        <taxon>Agaricales</taxon>
        <taxon>Agaricineae</taxon>
        <taxon>Psathyrellaceae</taxon>
        <taxon>Coprinopsis</taxon>
    </lineage>
</organism>
<dbReference type="Pfam" id="PF08312">
    <property type="entry name" value="cwf21"/>
    <property type="match status" value="1"/>
</dbReference>